<dbReference type="OrthoDB" id="2585179at2759"/>
<reference evidence="1" key="1">
    <citation type="journal article" date="2020" name="Fungal Divers.">
        <title>Resolving the Mortierellaceae phylogeny through synthesis of multi-gene phylogenetics and phylogenomics.</title>
        <authorList>
            <person name="Vandepol N."/>
            <person name="Liber J."/>
            <person name="Desiro A."/>
            <person name="Na H."/>
            <person name="Kennedy M."/>
            <person name="Barry K."/>
            <person name="Grigoriev I.V."/>
            <person name="Miller A.N."/>
            <person name="O'Donnell K."/>
            <person name="Stajich J.E."/>
            <person name="Bonito G."/>
        </authorList>
    </citation>
    <scope>NUCLEOTIDE SEQUENCE</scope>
    <source>
        <strain evidence="1">MES-2147</strain>
    </source>
</reference>
<dbReference type="EMBL" id="JAAAHW010004672">
    <property type="protein sequence ID" value="KAF9972381.1"/>
    <property type="molecule type" value="Genomic_DNA"/>
</dbReference>
<dbReference type="Proteomes" id="UP000749646">
    <property type="component" value="Unassembled WGS sequence"/>
</dbReference>
<evidence type="ECO:0000313" key="1">
    <source>
        <dbReference type="EMBL" id="KAF9972381.1"/>
    </source>
</evidence>
<comment type="caution">
    <text evidence="1">The sequence shown here is derived from an EMBL/GenBank/DDBJ whole genome shotgun (WGS) entry which is preliminary data.</text>
</comment>
<name>A0A9P6JKX1_9FUNG</name>
<accession>A0A9P6JKX1</accession>
<gene>
    <name evidence="1" type="ORF">BGZ65_009855</name>
</gene>
<proteinExistence type="predicted"/>
<dbReference type="AlphaFoldDB" id="A0A9P6JKX1"/>
<evidence type="ECO:0000313" key="2">
    <source>
        <dbReference type="Proteomes" id="UP000749646"/>
    </source>
</evidence>
<sequence>MAHKYDLNLYTYFDVKIVPEAAHHILTSTTTAAAVENGSLAGVEYLGHVGELDNHMLYRVPKQAPTNNPDSMNSHNANNEELENWRNKQIVDAITALQGVLHVDIQTLRQRTRRDEL</sequence>
<protein>
    <submittedName>
        <fullName evidence="1">Uncharacterized protein</fullName>
    </submittedName>
</protein>
<organism evidence="1 2">
    <name type="scientific">Modicella reniformis</name>
    <dbReference type="NCBI Taxonomy" id="1440133"/>
    <lineage>
        <taxon>Eukaryota</taxon>
        <taxon>Fungi</taxon>
        <taxon>Fungi incertae sedis</taxon>
        <taxon>Mucoromycota</taxon>
        <taxon>Mortierellomycotina</taxon>
        <taxon>Mortierellomycetes</taxon>
        <taxon>Mortierellales</taxon>
        <taxon>Mortierellaceae</taxon>
        <taxon>Modicella</taxon>
    </lineage>
</organism>
<keyword evidence="2" id="KW-1185">Reference proteome</keyword>